<dbReference type="Proteomes" id="UP000325081">
    <property type="component" value="Unassembled WGS sequence"/>
</dbReference>
<dbReference type="AlphaFoldDB" id="A0A5A7QGH0"/>
<organism evidence="2 3">
    <name type="scientific">Striga asiatica</name>
    <name type="common">Asiatic witchweed</name>
    <name type="synonym">Buchnera asiatica</name>
    <dbReference type="NCBI Taxonomy" id="4170"/>
    <lineage>
        <taxon>Eukaryota</taxon>
        <taxon>Viridiplantae</taxon>
        <taxon>Streptophyta</taxon>
        <taxon>Embryophyta</taxon>
        <taxon>Tracheophyta</taxon>
        <taxon>Spermatophyta</taxon>
        <taxon>Magnoliopsida</taxon>
        <taxon>eudicotyledons</taxon>
        <taxon>Gunneridae</taxon>
        <taxon>Pentapetalae</taxon>
        <taxon>asterids</taxon>
        <taxon>lamiids</taxon>
        <taxon>Lamiales</taxon>
        <taxon>Orobanchaceae</taxon>
        <taxon>Buchnereae</taxon>
        <taxon>Striga</taxon>
    </lineage>
</organism>
<feature type="region of interest" description="Disordered" evidence="1">
    <location>
        <begin position="1"/>
        <end position="21"/>
    </location>
</feature>
<gene>
    <name evidence="2" type="ORF">STAS_21325</name>
</gene>
<proteinExistence type="predicted"/>
<feature type="compositionally biased region" description="Basic and acidic residues" evidence="1">
    <location>
        <begin position="102"/>
        <end position="112"/>
    </location>
</feature>
<evidence type="ECO:0000313" key="2">
    <source>
        <dbReference type="EMBL" id="GER44425.1"/>
    </source>
</evidence>
<sequence>MNKGVIEAKGSESDELGKKDEVLMVGNEPIAGEDKEKKEKELQMQRLGRNLRPERKGRWCIEKAKKILSSQGLCTVDVTENSGDKKSRRQQLCQERQRNKRKVLEAEDKGKN</sequence>
<evidence type="ECO:0000313" key="3">
    <source>
        <dbReference type="Proteomes" id="UP000325081"/>
    </source>
</evidence>
<dbReference type="EMBL" id="BKCP01006959">
    <property type="protein sequence ID" value="GER44425.1"/>
    <property type="molecule type" value="Genomic_DNA"/>
</dbReference>
<protein>
    <submittedName>
        <fullName evidence="2">Heat shock 70 kDa protein</fullName>
    </submittedName>
</protein>
<evidence type="ECO:0000256" key="1">
    <source>
        <dbReference type="SAM" id="MobiDB-lite"/>
    </source>
</evidence>
<name>A0A5A7QGH0_STRAF</name>
<keyword evidence="3" id="KW-1185">Reference proteome</keyword>
<accession>A0A5A7QGH0</accession>
<feature type="region of interest" description="Disordered" evidence="1">
    <location>
        <begin position="78"/>
        <end position="112"/>
    </location>
</feature>
<feature type="compositionally biased region" description="Basic and acidic residues" evidence="1">
    <location>
        <begin position="9"/>
        <end position="21"/>
    </location>
</feature>
<reference evidence="3" key="1">
    <citation type="journal article" date="2019" name="Curr. Biol.">
        <title>Genome Sequence of Striga asiatica Provides Insight into the Evolution of Plant Parasitism.</title>
        <authorList>
            <person name="Yoshida S."/>
            <person name="Kim S."/>
            <person name="Wafula E.K."/>
            <person name="Tanskanen J."/>
            <person name="Kim Y.M."/>
            <person name="Honaas L."/>
            <person name="Yang Z."/>
            <person name="Spallek T."/>
            <person name="Conn C.E."/>
            <person name="Ichihashi Y."/>
            <person name="Cheong K."/>
            <person name="Cui S."/>
            <person name="Der J.P."/>
            <person name="Gundlach H."/>
            <person name="Jiao Y."/>
            <person name="Hori C."/>
            <person name="Ishida J.K."/>
            <person name="Kasahara H."/>
            <person name="Kiba T."/>
            <person name="Kim M.S."/>
            <person name="Koo N."/>
            <person name="Laohavisit A."/>
            <person name="Lee Y.H."/>
            <person name="Lumba S."/>
            <person name="McCourt P."/>
            <person name="Mortimer J.C."/>
            <person name="Mutuku J.M."/>
            <person name="Nomura T."/>
            <person name="Sasaki-Sekimoto Y."/>
            <person name="Seto Y."/>
            <person name="Wang Y."/>
            <person name="Wakatake T."/>
            <person name="Sakakibara H."/>
            <person name="Demura T."/>
            <person name="Yamaguchi S."/>
            <person name="Yoneyama K."/>
            <person name="Manabe R.I."/>
            <person name="Nelson D.C."/>
            <person name="Schulman A.H."/>
            <person name="Timko M.P."/>
            <person name="dePamphilis C.W."/>
            <person name="Choi D."/>
            <person name="Shirasu K."/>
        </authorList>
    </citation>
    <scope>NUCLEOTIDE SEQUENCE [LARGE SCALE GENOMIC DNA]</scope>
    <source>
        <strain evidence="3">cv. UVA1</strain>
    </source>
</reference>
<comment type="caution">
    <text evidence="2">The sequence shown here is derived from an EMBL/GenBank/DDBJ whole genome shotgun (WGS) entry which is preliminary data.</text>
</comment>
<keyword evidence="2" id="KW-0346">Stress response</keyword>